<proteinExistence type="predicted"/>
<feature type="non-terminal residue" evidence="1">
    <location>
        <position position="195"/>
    </location>
</feature>
<dbReference type="Proteomes" id="UP000789375">
    <property type="component" value="Unassembled WGS sequence"/>
</dbReference>
<gene>
    <name evidence="1" type="ORF">FMOSSE_LOCUS8779</name>
</gene>
<name>A0A9N9CG45_FUNMO</name>
<protein>
    <submittedName>
        <fullName evidence="1">7736_t:CDS:1</fullName>
    </submittedName>
</protein>
<sequence length="195" mass="22863">MSFENESICFWKMRTLANYINSCKFKCNNPNKDNILLENNDYSITTDNTCEILATPTTNYSNSEDTHEFLFYYKAFQNGKEKVSLDECNEELVKDIELGCKLLPPNVIILESANEYDNKDSHKYAFINHITEFIVKLIEVKIENRSNNNEMLLVETAYDKNGLRIIHEIKNKISKEKVIQQFKQLFYIQSIGFKN</sequence>
<evidence type="ECO:0000313" key="2">
    <source>
        <dbReference type="Proteomes" id="UP000789375"/>
    </source>
</evidence>
<accession>A0A9N9CG45</accession>
<organism evidence="1 2">
    <name type="scientific">Funneliformis mosseae</name>
    <name type="common">Endomycorrhizal fungus</name>
    <name type="synonym">Glomus mosseae</name>
    <dbReference type="NCBI Taxonomy" id="27381"/>
    <lineage>
        <taxon>Eukaryota</taxon>
        <taxon>Fungi</taxon>
        <taxon>Fungi incertae sedis</taxon>
        <taxon>Mucoromycota</taxon>
        <taxon>Glomeromycotina</taxon>
        <taxon>Glomeromycetes</taxon>
        <taxon>Glomerales</taxon>
        <taxon>Glomeraceae</taxon>
        <taxon>Funneliformis</taxon>
    </lineage>
</organism>
<dbReference type="AlphaFoldDB" id="A0A9N9CG45"/>
<comment type="caution">
    <text evidence="1">The sequence shown here is derived from an EMBL/GenBank/DDBJ whole genome shotgun (WGS) entry which is preliminary data.</text>
</comment>
<keyword evidence="2" id="KW-1185">Reference proteome</keyword>
<dbReference type="EMBL" id="CAJVPP010002370">
    <property type="protein sequence ID" value="CAG8597714.1"/>
    <property type="molecule type" value="Genomic_DNA"/>
</dbReference>
<reference evidence="1" key="1">
    <citation type="submission" date="2021-06" db="EMBL/GenBank/DDBJ databases">
        <authorList>
            <person name="Kallberg Y."/>
            <person name="Tangrot J."/>
            <person name="Rosling A."/>
        </authorList>
    </citation>
    <scope>NUCLEOTIDE SEQUENCE</scope>
    <source>
        <strain evidence="1">87-6 pot B 2015</strain>
    </source>
</reference>
<evidence type="ECO:0000313" key="1">
    <source>
        <dbReference type="EMBL" id="CAG8597714.1"/>
    </source>
</evidence>